<keyword evidence="2" id="KW-0732">Signal</keyword>
<reference evidence="3 4" key="1">
    <citation type="submission" date="2023-10" db="EMBL/GenBank/DDBJ databases">
        <title>Development of a sustainable strategy for remediation of hydrocarbon-contaminated territories based on the waste exchange concept.</title>
        <authorList>
            <person name="Krivoruchko A."/>
        </authorList>
    </citation>
    <scope>NUCLEOTIDE SEQUENCE [LARGE SCALE GENOMIC DNA]</scope>
    <source>
        <strain evidence="3 4">IEGM 1203</strain>
    </source>
</reference>
<comment type="caution">
    <text evidence="3">The sequence shown here is derived from an EMBL/GenBank/DDBJ whole genome shotgun (WGS) entry which is preliminary data.</text>
</comment>
<evidence type="ECO:0000256" key="2">
    <source>
        <dbReference type="SAM" id="SignalP"/>
    </source>
</evidence>
<feature type="compositionally biased region" description="Basic and acidic residues" evidence="1">
    <location>
        <begin position="81"/>
        <end position="97"/>
    </location>
</feature>
<dbReference type="EMBL" id="JAWLKB010000031">
    <property type="protein sequence ID" value="MDV6271107.1"/>
    <property type="molecule type" value="Genomic_DNA"/>
</dbReference>
<name>A0ABU4C3M4_RHOGO</name>
<evidence type="ECO:0000313" key="3">
    <source>
        <dbReference type="EMBL" id="MDV6271107.1"/>
    </source>
</evidence>
<feature type="region of interest" description="Disordered" evidence="1">
    <location>
        <begin position="49"/>
        <end position="97"/>
    </location>
</feature>
<gene>
    <name evidence="3" type="ORF">R3Q16_31250</name>
</gene>
<keyword evidence="4" id="KW-1185">Reference proteome</keyword>
<sequence length="97" mass="10687">MLTLRLLWVLIRRLPATSALAISENGGTQPWTLADHIGADTWTLLAQVNSKKGKAPKDHPAREAARSKQKGIALSRRRGAHDRAMARNAERLSRAGR</sequence>
<dbReference type="RefSeq" id="WP_317545570.1">
    <property type="nucleotide sequence ID" value="NZ_JAWLKB010000031.1"/>
</dbReference>
<feature type="chain" id="PRO_5045961401" description="Transposase" evidence="2">
    <location>
        <begin position="22"/>
        <end position="97"/>
    </location>
</feature>
<dbReference type="Proteomes" id="UP001185927">
    <property type="component" value="Unassembled WGS sequence"/>
</dbReference>
<evidence type="ECO:0008006" key="5">
    <source>
        <dbReference type="Google" id="ProtNLM"/>
    </source>
</evidence>
<evidence type="ECO:0000313" key="4">
    <source>
        <dbReference type="Proteomes" id="UP001185927"/>
    </source>
</evidence>
<feature type="signal peptide" evidence="2">
    <location>
        <begin position="1"/>
        <end position="21"/>
    </location>
</feature>
<organism evidence="3 4">
    <name type="scientific">Rhodococcus globerulus</name>
    <dbReference type="NCBI Taxonomy" id="33008"/>
    <lineage>
        <taxon>Bacteria</taxon>
        <taxon>Bacillati</taxon>
        <taxon>Actinomycetota</taxon>
        <taxon>Actinomycetes</taxon>
        <taxon>Mycobacteriales</taxon>
        <taxon>Nocardiaceae</taxon>
        <taxon>Rhodococcus</taxon>
    </lineage>
</organism>
<accession>A0ABU4C3M4</accession>
<evidence type="ECO:0000256" key="1">
    <source>
        <dbReference type="SAM" id="MobiDB-lite"/>
    </source>
</evidence>
<feature type="compositionally biased region" description="Basic and acidic residues" evidence="1">
    <location>
        <begin position="55"/>
        <end position="66"/>
    </location>
</feature>
<proteinExistence type="predicted"/>
<protein>
    <recommendedName>
        <fullName evidence="5">Transposase</fullName>
    </recommendedName>
</protein>